<organism evidence="2 3">
    <name type="scientific">Fomitopsis schrenkii</name>
    <name type="common">Brown rot fungus</name>
    <dbReference type="NCBI Taxonomy" id="2126942"/>
    <lineage>
        <taxon>Eukaryota</taxon>
        <taxon>Fungi</taxon>
        <taxon>Dikarya</taxon>
        <taxon>Basidiomycota</taxon>
        <taxon>Agaricomycotina</taxon>
        <taxon>Agaricomycetes</taxon>
        <taxon>Polyporales</taxon>
        <taxon>Fomitopsis</taxon>
    </lineage>
</organism>
<dbReference type="STRING" id="743788.S8DH70"/>
<dbReference type="SUPFAM" id="SSF48452">
    <property type="entry name" value="TPR-like"/>
    <property type="match status" value="1"/>
</dbReference>
<dbReference type="Proteomes" id="UP000015241">
    <property type="component" value="Unassembled WGS sequence"/>
</dbReference>
<proteinExistence type="predicted"/>
<gene>
    <name evidence="2" type="ORF">FOMPIDRAFT_1137193</name>
</gene>
<evidence type="ECO:0000313" key="2">
    <source>
        <dbReference type="EMBL" id="EPS92876.1"/>
    </source>
</evidence>
<keyword evidence="3" id="KW-1185">Reference proteome</keyword>
<evidence type="ECO:0000313" key="3">
    <source>
        <dbReference type="Proteomes" id="UP000015241"/>
    </source>
</evidence>
<dbReference type="InterPro" id="IPR011990">
    <property type="entry name" value="TPR-like_helical_dom_sf"/>
</dbReference>
<evidence type="ECO:0008006" key="4">
    <source>
        <dbReference type="Google" id="ProtNLM"/>
    </source>
</evidence>
<dbReference type="GO" id="GO:0042162">
    <property type="term" value="F:telomeric DNA binding"/>
    <property type="evidence" value="ECO:0007669"/>
    <property type="project" value="TreeGrafter"/>
</dbReference>
<reference evidence="2 3" key="1">
    <citation type="journal article" date="2012" name="Science">
        <title>The Paleozoic origin of enzymatic lignin decomposition reconstructed from 31 fungal genomes.</title>
        <authorList>
            <person name="Floudas D."/>
            <person name="Binder M."/>
            <person name="Riley R."/>
            <person name="Barry K."/>
            <person name="Blanchette R.A."/>
            <person name="Henrissat B."/>
            <person name="Martinez A.T."/>
            <person name="Otillar R."/>
            <person name="Spatafora J.W."/>
            <person name="Yadav J.S."/>
            <person name="Aerts A."/>
            <person name="Benoit I."/>
            <person name="Boyd A."/>
            <person name="Carlson A."/>
            <person name="Copeland A."/>
            <person name="Coutinho P.M."/>
            <person name="de Vries R.P."/>
            <person name="Ferreira P."/>
            <person name="Findley K."/>
            <person name="Foster B."/>
            <person name="Gaskell J."/>
            <person name="Glotzer D."/>
            <person name="Gorecki P."/>
            <person name="Heitman J."/>
            <person name="Hesse C."/>
            <person name="Hori C."/>
            <person name="Igarashi K."/>
            <person name="Jurgens J.A."/>
            <person name="Kallen N."/>
            <person name="Kersten P."/>
            <person name="Kohler A."/>
            <person name="Kuees U."/>
            <person name="Kumar T.K.A."/>
            <person name="Kuo A."/>
            <person name="LaButti K."/>
            <person name="Larrondo L.F."/>
            <person name="Lindquist E."/>
            <person name="Ling A."/>
            <person name="Lombard V."/>
            <person name="Lucas S."/>
            <person name="Lundell T."/>
            <person name="Martin R."/>
            <person name="McLaughlin D.J."/>
            <person name="Morgenstern I."/>
            <person name="Morin E."/>
            <person name="Murat C."/>
            <person name="Nagy L.G."/>
            <person name="Nolan M."/>
            <person name="Ohm R.A."/>
            <person name="Patyshakuliyeva A."/>
            <person name="Rokas A."/>
            <person name="Ruiz-Duenas F.J."/>
            <person name="Sabat G."/>
            <person name="Salamov A."/>
            <person name="Samejima M."/>
            <person name="Schmutz J."/>
            <person name="Slot J.C."/>
            <person name="St John F."/>
            <person name="Stenlid J."/>
            <person name="Sun H."/>
            <person name="Sun S."/>
            <person name="Syed K."/>
            <person name="Tsang A."/>
            <person name="Wiebenga A."/>
            <person name="Young D."/>
            <person name="Pisabarro A."/>
            <person name="Eastwood D.C."/>
            <person name="Martin F."/>
            <person name="Cullen D."/>
            <person name="Grigoriev I.V."/>
            <person name="Hibbett D.S."/>
        </authorList>
    </citation>
    <scope>NUCLEOTIDE SEQUENCE</scope>
    <source>
        <strain evidence="3">FP-58527</strain>
    </source>
</reference>
<dbReference type="GO" id="GO:0005697">
    <property type="term" value="C:telomerase holoenzyme complex"/>
    <property type="evidence" value="ECO:0007669"/>
    <property type="project" value="TreeGrafter"/>
</dbReference>
<dbReference type="OrthoDB" id="2017974at2759"/>
<accession>S8DH70</accession>
<dbReference type="PANTHER" id="PTHR15696">
    <property type="entry name" value="SMG-7 SUPPRESSOR WITH MORPHOLOGICAL EFFECT ON GENITALIA PROTEIN 7"/>
    <property type="match status" value="1"/>
</dbReference>
<dbReference type="EMBL" id="KE504325">
    <property type="protein sequence ID" value="EPS92876.1"/>
    <property type="molecule type" value="Genomic_DNA"/>
</dbReference>
<dbReference type="InParanoid" id="S8DH70"/>
<feature type="region of interest" description="Disordered" evidence="1">
    <location>
        <begin position="1"/>
        <end position="51"/>
    </location>
</feature>
<dbReference type="AlphaFoldDB" id="S8DH70"/>
<feature type="region of interest" description="Disordered" evidence="1">
    <location>
        <begin position="365"/>
        <end position="417"/>
    </location>
</feature>
<name>S8DH70_FOMSC</name>
<dbReference type="InterPro" id="IPR045153">
    <property type="entry name" value="Est1/Ebs1-like"/>
</dbReference>
<feature type="compositionally biased region" description="Polar residues" evidence="1">
    <location>
        <begin position="1"/>
        <end position="17"/>
    </location>
</feature>
<sequence length="417" mass="45832">MSLSADSQIDTPRQSTPNGGGSSDRAELRAPAAPDVHARIDDSPPPSPGPAARLLLEVPSVGVAAARMMELQPEKEHWRQVAREWYAKGLAGTPGAGKLHHHIRLLCRERDTSGEELRGMYHFVKSMITVHPYGETSREAILQLWSQPAQTRRQGPDADVADLYTLLQGMLFTHIQLDDFRNVLERFNEKLHIEGGAVVEERDWIMMSIINLGAILEYGRPNAVLRRIASIGGRDSVSARAGVSPVMANSSAGRVKLMAKKADNDERKMDVDDEDAAPRRVARKLDTMEMSPALSEAATSSHPEVPPPLKLAMQFTFSMLAHALRNPMRKSSPFARPTLNPHITIMLTFLATAVKDPQALAVLEPGHVPRTTKGAQRERGSPYERLQASPGRLVPPRPRLGRQARLPHGLLGQGGKR</sequence>
<dbReference type="HOGENOM" id="CLU_658948_0_0_1"/>
<evidence type="ECO:0000256" key="1">
    <source>
        <dbReference type="SAM" id="MobiDB-lite"/>
    </source>
</evidence>
<protein>
    <recommendedName>
        <fullName evidence="4">DNA/RNA-binding domain-containing protein</fullName>
    </recommendedName>
</protein>
<dbReference type="GO" id="GO:0000184">
    <property type="term" value="P:nuclear-transcribed mRNA catabolic process, nonsense-mediated decay"/>
    <property type="evidence" value="ECO:0007669"/>
    <property type="project" value="TreeGrafter"/>
</dbReference>
<dbReference type="GO" id="GO:0070034">
    <property type="term" value="F:telomerase RNA binding"/>
    <property type="evidence" value="ECO:0007669"/>
    <property type="project" value="TreeGrafter"/>
</dbReference>
<dbReference type="PANTHER" id="PTHR15696:SF0">
    <property type="entry name" value="TELOMERASE-BINDING PROTEIN EST1A"/>
    <property type="match status" value="1"/>
</dbReference>
<dbReference type="eggNOG" id="KOG2162">
    <property type="taxonomic scope" value="Eukaryota"/>
</dbReference>